<dbReference type="InterPro" id="IPR037401">
    <property type="entry name" value="SnoaL-like"/>
</dbReference>
<dbReference type="EMBL" id="CP061169">
    <property type="protein sequence ID" value="QPZ37928.1"/>
    <property type="molecule type" value="Genomic_DNA"/>
</dbReference>
<sequence>MTEHDVPHAIREFIDATNAGDTERFVAAFTDDAYLNDWGREFHGHRGVRSWDSTDNIGKQAHFEILSVEADEAAGSFNLTVQVTGNGFNGIGPLNFIVRDGRIASLRIS</sequence>
<evidence type="ECO:0000313" key="2">
    <source>
        <dbReference type="EMBL" id="QPZ37928.1"/>
    </source>
</evidence>
<dbReference type="SUPFAM" id="SSF54427">
    <property type="entry name" value="NTF2-like"/>
    <property type="match status" value="1"/>
</dbReference>
<reference evidence="2 3" key="1">
    <citation type="submission" date="2020-12" db="EMBL/GenBank/DDBJ databases">
        <title>Microbacterium sp. HY060.</title>
        <authorList>
            <person name="Zhou J."/>
        </authorList>
    </citation>
    <scope>NUCLEOTIDE SEQUENCE [LARGE SCALE GENOMIC DNA]</scope>
    <source>
        <strain evidence="2 3">HY60</strain>
    </source>
</reference>
<evidence type="ECO:0000313" key="3">
    <source>
        <dbReference type="Proteomes" id="UP000662814"/>
    </source>
</evidence>
<accession>A0ABX6YGK6</accession>
<evidence type="ECO:0000259" key="1">
    <source>
        <dbReference type="Pfam" id="PF12680"/>
    </source>
</evidence>
<protein>
    <submittedName>
        <fullName evidence="2">Nuclear transport factor 2 family protein</fullName>
    </submittedName>
</protein>
<dbReference type="Pfam" id="PF12680">
    <property type="entry name" value="SnoaL_2"/>
    <property type="match status" value="1"/>
</dbReference>
<gene>
    <name evidence="2" type="ORF">HCR76_14115</name>
</gene>
<organism evidence="2 3">
    <name type="scientific">Paramicrobacterium chengjingii</name>
    <dbReference type="NCBI Taxonomy" id="2769067"/>
    <lineage>
        <taxon>Bacteria</taxon>
        <taxon>Bacillati</taxon>
        <taxon>Actinomycetota</taxon>
        <taxon>Actinomycetes</taxon>
        <taxon>Micrococcales</taxon>
        <taxon>Microbacteriaceae</taxon>
        <taxon>Paramicrobacterium</taxon>
    </lineage>
</organism>
<dbReference type="InterPro" id="IPR032710">
    <property type="entry name" value="NTF2-like_dom_sf"/>
</dbReference>
<keyword evidence="3" id="KW-1185">Reference proteome</keyword>
<proteinExistence type="predicted"/>
<feature type="domain" description="SnoaL-like" evidence="1">
    <location>
        <begin position="10"/>
        <end position="105"/>
    </location>
</feature>
<dbReference type="Gene3D" id="3.10.450.50">
    <property type="match status" value="1"/>
</dbReference>
<dbReference type="Proteomes" id="UP000662814">
    <property type="component" value="Chromosome"/>
</dbReference>
<dbReference type="RefSeq" id="WP_166993288.1">
    <property type="nucleotide sequence ID" value="NZ_CP061169.1"/>
</dbReference>
<name>A0ABX6YGK6_9MICO</name>